<keyword evidence="3" id="KW-1185">Reference proteome</keyword>
<keyword evidence="1" id="KW-1133">Transmembrane helix</keyword>
<evidence type="ECO:0000313" key="3">
    <source>
        <dbReference type="Proteomes" id="UP001138709"/>
    </source>
</evidence>
<dbReference type="RefSeq" id="WP_211847233.1">
    <property type="nucleotide sequence ID" value="NZ_JAAEDL010000013.1"/>
</dbReference>
<sequence>MTTMTPQEFTRLLDTYGADAERWPEEARAAARRLCEASPAARRQWAAARRLDAQLAAGRSMPRDPARESRIVAGAMARIRALAEPVLDWRWFFTRSMGAALAASVVVGWLVGMGLPGEVPPHHLAGGFRFEDLIQ</sequence>
<dbReference type="Proteomes" id="UP001138709">
    <property type="component" value="Unassembled WGS sequence"/>
</dbReference>
<accession>A0A9X9XDC1</accession>
<comment type="caution">
    <text evidence="2">The sequence shown here is derived from an EMBL/GenBank/DDBJ whole genome shotgun (WGS) entry which is preliminary data.</text>
</comment>
<gene>
    <name evidence="2" type="ORF">GXW74_14530</name>
</gene>
<protein>
    <submittedName>
        <fullName evidence="2">Uncharacterized protein</fullName>
    </submittedName>
</protein>
<evidence type="ECO:0000313" key="2">
    <source>
        <dbReference type="EMBL" id="MBR0681707.1"/>
    </source>
</evidence>
<proteinExistence type="predicted"/>
<feature type="transmembrane region" description="Helical" evidence="1">
    <location>
        <begin position="97"/>
        <end position="115"/>
    </location>
</feature>
<name>A0A9X9XDC1_9PROT</name>
<reference evidence="2" key="2">
    <citation type="journal article" date="2021" name="Syst. Appl. Microbiol.">
        <title>Roseomonas hellenica sp. nov., isolated from roots of wild-growing Alkanna tinctoria.</title>
        <authorList>
            <person name="Rat A."/>
            <person name="Naranjo H.D."/>
            <person name="Lebbe L."/>
            <person name="Cnockaert M."/>
            <person name="Krigas N."/>
            <person name="Grigoriadou K."/>
            <person name="Maloupa E."/>
            <person name="Willems A."/>
        </authorList>
    </citation>
    <scope>NUCLEOTIDE SEQUENCE</scope>
    <source>
        <strain evidence="2">LMG 31228</strain>
    </source>
</reference>
<evidence type="ECO:0000256" key="1">
    <source>
        <dbReference type="SAM" id="Phobius"/>
    </source>
</evidence>
<organism evidence="2 3">
    <name type="scientific">Neoroseomonas eburnea</name>
    <dbReference type="NCBI Taxonomy" id="1346889"/>
    <lineage>
        <taxon>Bacteria</taxon>
        <taxon>Pseudomonadati</taxon>
        <taxon>Pseudomonadota</taxon>
        <taxon>Alphaproteobacteria</taxon>
        <taxon>Acetobacterales</taxon>
        <taxon>Acetobacteraceae</taxon>
        <taxon>Neoroseomonas</taxon>
    </lineage>
</organism>
<keyword evidence="1" id="KW-0472">Membrane</keyword>
<dbReference type="EMBL" id="JAAEDL010000013">
    <property type="protein sequence ID" value="MBR0681707.1"/>
    <property type="molecule type" value="Genomic_DNA"/>
</dbReference>
<keyword evidence="1" id="KW-0812">Transmembrane</keyword>
<reference evidence="2" key="1">
    <citation type="submission" date="2020-01" db="EMBL/GenBank/DDBJ databases">
        <authorList>
            <person name="Rat A."/>
        </authorList>
    </citation>
    <scope>NUCLEOTIDE SEQUENCE</scope>
    <source>
        <strain evidence="2">LMG 31228</strain>
    </source>
</reference>
<dbReference type="AlphaFoldDB" id="A0A9X9XDC1"/>